<sequence length="145" mass="16989">MKETRSIHLKNKKFPLEWQTKSVHINDKTEENEDSRQGSRQVKKDLSFSHSLFGFSDWKHIGPCLESHEDSSKNKKSLLVWLTRKKNKSVIEKELQEQLKTDTEYYHNVLKCVVAVVKYLSVRGLAFRGHKEIFSSAHNDLSEYP</sequence>
<organism evidence="1 2">
    <name type="scientific">Ignelater luminosus</name>
    <name type="common">Cucubano</name>
    <name type="synonym">Pyrophorus luminosus</name>
    <dbReference type="NCBI Taxonomy" id="2038154"/>
    <lineage>
        <taxon>Eukaryota</taxon>
        <taxon>Metazoa</taxon>
        <taxon>Ecdysozoa</taxon>
        <taxon>Arthropoda</taxon>
        <taxon>Hexapoda</taxon>
        <taxon>Insecta</taxon>
        <taxon>Pterygota</taxon>
        <taxon>Neoptera</taxon>
        <taxon>Endopterygota</taxon>
        <taxon>Coleoptera</taxon>
        <taxon>Polyphaga</taxon>
        <taxon>Elateriformia</taxon>
        <taxon>Elateroidea</taxon>
        <taxon>Elateridae</taxon>
        <taxon>Agrypninae</taxon>
        <taxon>Pyrophorini</taxon>
        <taxon>Ignelater</taxon>
    </lineage>
</organism>
<keyword evidence="2" id="KW-1185">Reference proteome</keyword>
<dbReference type="EMBL" id="VTPC01002247">
    <property type="protein sequence ID" value="KAF2900347.1"/>
    <property type="molecule type" value="Genomic_DNA"/>
</dbReference>
<proteinExistence type="predicted"/>
<name>A0A8K0DB71_IGNLU</name>
<comment type="caution">
    <text evidence="1">The sequence shown here is derived from an EMBL/GenBank/DDBJ whole genome shotgun (WGS) entry which is preliminary data.</text>
</comment>
<dbReference type="Proteomes" id="UP000801492">
    <property type="component" value="Unassembled WGS sequence"/>
</dbReference>
<gene>
    <name evidence="1" type="ORF">ILUMI_05829</name>
</gene>
<evidence type="ECO:0000313" key="1">
    <source>
        <dbReference type="EMBL" id="KAF2900347.1"/>
    </source>
</evidence>
<evidence type="ECO:0000313" key="2">
    <source>
        <dbReference type="Proteomes" id="UP000801492"/>
    </source>
</evidence>
<reference evidence="1" key="1">
    <citation type="submission" date="2019-08" db="EMBL/GenBank/DDBJ databases">
        <title>The genome of the North American firefly Photinus pyralis.</title>
        <authorList>
            <consortium name="Photinus pyralis genome working group"/>
            <person name="Fallon T.R."/>
            <person name="Sander Lower S.E."/>
            <person name="Weng J.-K."/>
        </authorList>
    </citation>
    <scope>NUCLEOTIDE SEQUENCE</scope>
    <source>
        <strain evidence="1">TRF0915ILg1</strain>
        <tissue evidence="1">Whole body</tissue>
    </source>
</reference>
<feature type="non-terminal residue" evidence="1">
    <location>
        <position position="145"/>
    </location>
</feature>
<protein>
    <submittedName>
        <fullName evidence="1">Uncharacterized protein</fullName>
    </submittedName>
</protein>
<dbReference type="OrthoDB" id="6437616at2759"/>
<dbReference type="AlphaFoldDB" id="A0A8K0DB71"/>
<accession>A0A8K0DB71</accession>